<protein>
    <submittedName>
        <fullName evidence="4">Nitroreductase family protein</fullName>
    </submittedName>
</protein>
<comment type="similarity">
    <text evidence="1">Belongs to the nitroreductase family.</text>
</comment>
<organism evidence="4 5">
    <name type="scientific">Anaerobacillus isosaccharinicus</name>
    <dbReference type="NCBI Taxonomy" id="1532552"/>
    <lineage>
        <taxon>Bacteria</taxon>
        <taxon>Bacillati</taxon>
        <taxon>Bacillota</taxon>
        <taxon>Bacilli</taxon>
        <taxon>Bacillales</taxon>
        <taxon>Bacillaceae</taxon>
        <taxon>Anaerobacillus</taxon>
    </lineage>
</organism>
<dbReference type="SUPFAM" id="SSF55469">
    <property type="entry name" value="FMN-dependent nitroreductase-like"/>
    <property type="match status" value="1"/>
</dbReference>
<dbReference type="KEGG" id="aia:AWH56_024160"/>
<dbReference type="Gene3D" id="3.40.109.10">
    <property type="entry name" value="NADH Oxidase"/>
    <property type="match status" value="1"/>
</dbReference>
<keyword evidence="2" id="KW-0560">Oxidoreductase</keyword>
<dbReference type="Pfam" id="PF14512">
    <property type="entry name" value="TM1586_NiRdase"/>
    <property type="match status" value="1"/>
</dbReference>
<dbReference type="AlphaFoldDB" id="A0A7S7RB97"/>
<reference evidence="4 5" key="1">
    <citation type="journal article" date="2017" name="Genome Announc.">
        <title>Draft Genome Sequences of Four Alkaliphilic Bacteria Belonging to the Anaerobacillus Genus.</title>
        <authorList>
            <person name="Bassil N.M."/>
            <person name="Lloyd J.R."/>
        </authorList>
    </citation>
    <scope>NUCLEOTIDE SEQUENCE [LARGE SCALE GENOMIC DNA]</scope>
    <source>
        <strain evidence="4 5">NB2006</strain>
    </source>
</reference>
<dbReference type="PANTHER" id="PTHR43673:SF10">
    <property type="entry name" value="NADH DEHYDROGENASE_NAD(P)H NITROREDUCTASE XCC3605-RELATED"/>
    <property type="match status" value="1"/>
</dbReference>
<proteinExistence type="inferred from homology"/>
<keyword evidence="5" id="KW-1185">Reference proteome</keyword>
<evidence type="ECO:0000259" key="3">
    <source>
        <dbReference type="Pfam" id="PF14512"/>
    </source>
</evidence>
<evidence type="ECO:0000256" key="1">
    <source>
        <dbReference type="ARBA" id="ARBA00007118"/>
    </source>
</evidence>
<dbReference type="EMBL" id="CP063356">
    <property type="protein sequence ID" value="QOY35720.1"/>
    <property type="molecule type" value="Genomic_DNA"/>
</dbReference>
<dbReference type="GO" id="GO:0016491">
    <property type="term" value="F:oxidoreductase activity"/>
    <property type="evidence" value="ECO:0007669"/>
    <property type="project" value="UniProtKB-KW"/>
</dbReference>
<dbReference type="PANTHER" id="PTHR43673">
    <property type="entry name" value="NAD(P)H NITROREDUCTASE YDGI-RELATED"/>
    <property type="match status" value="1"/>
</dbReference>
<dbReference type="RefSeq" id="WP_182080736.1">
    <property type="nucleotide sequence ID" value="NZ_CP063356.2"/>
</dbReference>
<evidence type="ECO:0000313" key="4">
    <source>
        <dbReference type="EMBL" id="QOY35720.1"/>
    </source>
</evidence>
<dbReference type="InterPro" id="IPR000415">
    <property type="entry name" value="Nitroreductase-like"/>
</dbReference>
<dbReference type="InterPro" id="IPR029478">
    <property type="entry name" value="TM1586_NiRdase"/>
</dbReference>
<sequence>MSLCFENWFKAIQIRRSRRTYTSKLIETESVTTLKDTIRNLNQLYEGVRLVFIEKSPDPVFIGAVGPYGKITGAPAYFAVIMKNENDFTYEKAGFIGQGIVLEAAMHGLSTCWVGGYFNREIAAGEVGISIEETVVAVIPVGYARKNLSLTEKMMNQVGDYHKRKSIDEIVGGLPKKQWADWLESVIRSASLSPSAYNRQSVSFFIGENKSITLMIANPDEETNVPKGMDRGIAMLHIEVATKHHQIKGQWIYEQEANLVTFQAED</sequence>
<dbReference type="CDD" id="cd02062">
    <property type="entry name" value="Nitro_FMN_reductase"/>
    <property type="match status" value="1"/>
</dbReference>
<evidence type="ECO:0000313" key="5">
    <source>
        <dbReference type="Proteomes" id="UP000180175"/>
    </source>
</evidence>
<gene>
    <name evidence="4" type="ORF">AWH56_024160</name>
</gene>
<dbReference type="Proteomes" id="UP000180175">
    <property type="component" value="Chromosome"/>
</dbReference>
<dbReference type="Gene3D" id="3.40.109.30">
    <property type="entry name" value="putative nitroreductase (tm1586), domain 2"/>
    <property type="match status" value="1"/>
</dbReference>
<feature type="domain" description="Putative nitroreductase TM1586" evidence="3">
    <location>
        <begin position="9"/>
        <end position="241"/>
    </location>
</feature>
<reference evidence="4 5" key="2">
    <citation type="journal article" date="2019" name="Int. J. Syst. Evol. Microbiol.">
        <title>Anaerobacillus isosaccharinicus sp. nov., an alkaliphilic bacterium which degrades isosaccharinic acid.</title>
        <authorList>
            <person name="Bassil N.M."/>
            <person name="Lloyd J.R."/>
        </authorList>
    </citation>
    <scope>NUCLEOTIDE SEQUENCE [LARGE SCALE GENOMIC DNA]</scope>
    <source>
        <strain evidence="4 5">NB2006</strain>
    </source>
</reference>
<name>A0A7S7RB97_9BACI</name>
<accession>A0A7S7RB97</accession>
<evidence type="ECO:0000256" key="2">
    <source>
        <dbReference type="ARBA" id="ARBA00023002"/>
    </source>
</evidence>